<evidence type="ECO:0000313" key="6">
    <source>
        <dbReference type="EMBL" id="KAL3782084.1"/>
    </source>
</evidence>
<feature type="chain" id="PRO_5044849810" description="Strictosidine synthase conserved region domain-containing protein" evidence="4">
    <location>
        <begin position="20"/>
        <end position="419"/>
    </location>
</feature>
<accession>A0ABD3P3D5</accession>
<feature type="domain" description="Strictosidine synthase conserved region" evidence="5">
    <location>
        <begin position="185"/>
        <end position="283"/>
    </location>
</feature>
<dbReference type="Gene3D" id="2.120.10.30">
    <property type="entry name" value="TolB, C-terminal domain"/>
    <property type="match status" value="1"/>
</dbReference>
<dbReference type="InterPro" id="IPR018119">
    <property type="entry name" value="Strictosidine_synth_cons-reg"/>
</dbReference>
<evidence type="ECO:0000256" key="2">
    <source>
        <dbReference type="ARBA" id="ARBA00022553"/>
    </source>
</evidence>
<dbReference type="Proteomes" id="UP001530400">
    <property type="component" value="Unassembled WGS sequence"/>
</dbReference>
<keyword evidence="4" id="KW-0732">Signal</keyword>
<keyword evidence="3" id="KW-0325">Glycoprotein</keyword>
<evidence type="ECO:0000259" key="5">
    <source>
        <dbReference type="Pfam" id="PF03088"/>
    </source>
</evidence>
<proteinExistence type="inferred from homology"/>
<organism evidence="6 7">
    <name type="scientific">Cyclotella atomus</name>
    <dbReference type="NCBI Taxonomy" id="382360"/>
    <lineage>
        <taxon>Eukaryota</taxon>
        <taxon>Sar</taxon>
        <taxon>Stramenopiles</taxon>
        <taxon>Ochrophyta</taxon>
        <taxon>Bacillariophyta</taxon>
        <taxon>Coscinodiscophyceae</taxon>
        <taxon>Thalassiosirophycidae</taxon>
        <taxon>Stephanodiscales</taxon>
        <taxon>Stephanodiscaceae</taxon>
        <taxon>Cyclotella</taxon>
    </lineage>
</organism>
<dbReference type="PANTHER" id="PTHR10426:SF88">
    <property type="entry name" value="ADIPOCYTE PLASMA MEMBRANE-ASSOCIATED PROTEIN HEMOMUCIN-RELATED"/>
    <property type="match status" value="1"/>
</dbReference>
<keyword evidence="7" id="KW-1185">Reference proteome</keyword>
<dbReference type="PANTHER" id="PTHR10426">
    <property type="entry name" value="STRICTOSIDINE SYNTHASE-RELATED"/>
    <property type="match status" value="1"/>
</dbReference>
<comment type="caution">
    <text evidence="6">The sequence shown here is derived from an EMBL/GenBank/DDBJ whole genome shotgun (WGS) entry which is preliminary data.</text>
</comment>
<evidence type="ECO:0000313" key="7">
    <source>
        <dbReference type="Proteomes" id="UP001530400"/>
    </source>
</evidence>
<dbReference type="Pfam" id="PF03088">
    <property type="entry name" value="Str_synth"/>
    <property type="match status" value="1"/>
</dbReference>
<reference evidence="6 7" key="1">
    <citation type="submission" date="2024-10" db="EMBL/GenBank/DDBJ databases">
        <title>Updated reference genomes for cyclostephanoid diatoms.</title>
        <authorList>
            <person name="Roberts W.R."/>
            <person name="Alverson A.J."/>
        </authorList>
    </citation>
    <scope>NUCLEOTIDE SEQUENCE [LARGE SCALE GENOMIC DNA]</scope>
    <source>
        <strain evidence="6 7">AJA010-31</strain>
    </source>
</reference>
<protein>
    <recommendedName>
        <fullName evidence="5">Strictosidine synthase conserved region domain-containing protein</fullName>
    </recommendedName>
</protein>
<comment type="similarity">
    <text evidence="1">Belongs to the strictosidine synthase family.</text>
</comment>
<evidence type="ECO:0000256" key="1">
    <source>
        <dbReference type="ARBA" id="ARBA00009191"/>
    </source>
</evidence>
<gene>
    <name evidence="6" type="ORF">ACHAWO_005754</name>
</gene>
<name>A0ABD3P3D5_9STRA</name>
<sequence>MSLLSTAIFVVHVAFLVQKFSYLLLPYGPAADIPPGRGPHLGPRADPSNVSLRLSNKKLTKIYERVDEGKDPLVIKPETVILNNEGKIFVLSENGSLVTVVDIQETDQPFISTAKAIEVAHLGTGRPLSGKFHQDGCLYFVDVIMGLARICLDGIMNSERIPHVELLASRVQLDDGSYSPINYADDVDVGPKTGHIYFTDASNARSDRDVRTGIYDIMYGSKVEGIRMNLSGRLLRYKPETGEVDVLITDLAFANGVAVDKDETYVLCVSTFDRAVFKYHLDGEKAGQVERLLDQFPGVLDGIDCSFQTGKCYVAIPSTVSAPLVALMKLPPFLSKLVRTLLLMLPRNATPAAEPFGGFAEIDPGASNSPASIIRVFQDPDGRDIDFITGVTEFGGKVYLGSLHGNFIGVYDLALIPSF</sequence>
<dbReference type="EMBL" id="JALLPJ020000821">
    <property type="protein sequence ID" value="KAL3782084.1"/>
    <property type="molecule type" value="Genomic_DNA"/>
</dbReference>
<dbReference type="AlphaFoldDB" id="A0ABD3P3D5"/>
<evidence type="ECO:0000256" key="4">
    <source>
        <dbReference type="SAM" id="SignalP"/>
    </source>
</evidence>
<evidence type="ECO:0000256" key="3">
    <source>
        <dbReference type="ARBA" id="ARBA00023180"/>
    </source>
</evidence>
<feature type="signal peptide" evidence="4">
    <location>
        <begin position="1"/>
        <end position="19"/>
    </location>
</feature>
<dbReference type="InterPro" id="IPR011042">
    <property type="entry name" value="6-blade_b-propeller_TolB-like"/>
</dbReference>
<keyword evidence="2" id="KW-0597">Phosphoprotein</keyword>
<dbReference type="SUPFAM" id="SSF63829">
    <property type="entry name" value="Calcium-dependent phosphotriesterase"/>
    <property type="match status" value="1"/>
</dbReference>